<comment type="caution">
    <text evidence="6">The sequence shown here is derived from an EMBL/GenBank/DDBJ whole genome shotgun (WGS) entry which is preliminary data.</text>
</comment>
<feature type="domain" description="Cadherin-like beta-sandwich-like" evidence="4">
    <location>
        <begin position="538"/>
        <end position="605"/>
    </location>
</feature>
<dbReference type="Proteomes" id="UP001210126">
    <property type="component" value="Unassembled WGS sequence"/>
</dbReference>
<feature type="region of interest" description="Disordered" evidence="2">
    <location>
        <begin position="884"/>
        <end position="911"/>
    </location>
</feature>
<evidence type="ECO:0000256" key="2">
    <source>
        <dbReference type="SAM" id="MobiDB-lite"/>
    </source>
</evidence>
<organism evidence="6 7">
    <name type="scientific">Parabacteroides distasonis</name>
    <dbReference type="NCBI Taxonomy" id="823"/>
    <lineage>
        <taxon>Bacteria</taxon>
        <taxon>Pseudomonadati</taxon>
        <taxon>Bacteroidota</taxon>
        <taxon>Bacteroidia</taxon>
        <taxon>Bacteroidales</taxon>
        <taxon>Tannerellaceae</taxon>
        <taxon>Parabacteroides</taxon>
    </lineage>
</organism>
<sequence length="978" mass="103998">MKRYISLWLVCLLAVFSMTARAQEGIETKARPDFPALPFTLNYTAPEGAASFSLSADGKLLPASSTTVHAGTQVTLTTAPAAGYRMASGYPKVYRTDAPATSVKLFSSDNTYTFTMPAYPATVEVLYEKIPYAVTFATPANGTLALDTIGIKLTTGAELIPGKQVTITVAPDAGYQMVSGYPKAYRTDASGTTVTVTAVSGSDNTYTFTMPGYPVTVEAKYEKIPRPVTFAAPEHGTLALKANDKELTTGAKLAPGTEVTITAVPAAGYQMADGYPKARVTDSDFYGVRVTPVEGSANTYTFTMPVDFQIAGITVEVKYVKIPRPITFTAPDPKQGTLDLAVDANPVASGDKLAPDTTVTVTVVPAAGYQMVSGYPKAYRTDVPATKVTLTPFSDNDNVYTFTMPDYAVTVEMRYEKIPYAVSFATPDHGKLALDTAGIPLAFGAELAPDTRVALTATPDAGYQMVFGSLKVSGSEAKTVPLQKEADGTTYFLMPASAVNVVVEFEEVPKAQSSEARLSSLSYKVGNEEAKPIPGFLASTMAYKVVLPSTTSQSATLTLSGQAVDTKATVAPTAATVQLVDGKAKATLVVTAEDGQTKRTYEVEFEVTPQPVCYVTIEQPAGGTISVSYKKDDKEVVVKSGDAVPQNTDLNLAYTALQKYEFKEYKVDGSSLTDPVVTVNTGSSSSKTITATFEPQPTVTPEEIAAIGTPAVPKEKEGQVETVPTSDPIVIIPDAVSLPSDTELSSLRLVKEDIKEDSEKKAEIEEKAEAEAAAQGAGIAPDAPKIVMEVTLVKVTTTISGDNETTTTAVTPVQPSDTVTVRIPYPPYPEGVDETQHDIVIIHLRSDGEVDVYSEAKDNLKLDKINNYMEISVSSFSPFVVSYTPKSVDPSHPETPDTPDTPDTPTSNASVEGGMAVWTSANALHIRADRSAEAWVVGLSGASRARFAVVPGETRYALPAGVYLVRIADQTYKVRIRN</sequence>
<dbReference type="RefSeq" id="WP_270229019.1">
    <property type="nucleotide sequence ID" value="NZ_JAQDHO010000014.1"/>
</dbReference>
<evidence type="ECO:0000256" key="3">
    <source>
        <dbReference type="SAM" id="SignalP"/>
    </source>
</evidence>
<evidence type="ECO:0000256" key="1">
    <source>
        <dbReference type="SAM" id="Coils"/>
    </source>
</evidence>
<keyword evidence="3" id="KW-0732">Signal</keyword>
<dbReference type="Pfam" id="PF12733">
    <property type="entry name" value="Cadherin-like"/>
    <property type="match status" value="1"/>
</dbReference>
<feature type="domain" description="Bacterial repeat" evidence="5">
    <location>
        <begin position="247"/>
        <end position="305"/>
    </location>
</feature>
<feature type="domain" description="Bacterial repeat" evidence="5">
    <location>
        <begin position="56"/>
        <end position="130"/>
    </location>
</feature>
<feature type="domain" description="Bacterial repeat" evidence="5">
    <location>
        <begin position="447"/>
        <end position="508"/>
    </location>
</feature>
<proteinExistence type="predicted"/>
<keyword evidence="1" id="KW-0175">Coiled coil</keyword>
<dbReference type="Pfam" id="PF18998">
    <property type="entry name" value="Flg_new_2"/>
    <property type="match status" value="5"/>
</dbReference>
<name>A0AB35JEN0_PARDI</name>
<evidence type="ECO:0000259" key="5">
    <source>
        <dbReference type="Pfam" id="PF18998"/>
    </source>
</evidence>
<feature type="domain" description="Bacterial repeat" evidence="5">
    <location>
        <begin position="350"/>
        <end position="418"/>
    </location>
</feature>
<dbReference type="AlphaFoldDB" id="A0AB35JEN0"/>
<evidence type="ECO:0000313" key="6">
    <source>
        <dbReference type="EMBL" id="MDB9004794.1"/>
    </source>
</evidence>
<feature type="signal peptide" evidence="3">
    <location>
        <begin position="1"/>
        <end position="22"/>
    </location>
</feature>
<accession>A0AB35JEN0</accession>
<protein>
    <submittedName>
        <fullName evidence="6">Cadherin-like beta sandwich domain-containing protein</fullName>
    </submittedName>
</protein>
<feature type="chain" id="PRO_5044217772" evidence="3">
    <location>
        <begin position="23"/>
        <end position="978"/>
    </location>
</feature>
<dbReference type="EMBL" id="JAQMPJ010000004">
    <property type="protein sequence ID" value="MDB9004794.1"/>
    <property type="molecule type" value="Genomic_DNA"/>
</dbReference>
<feature type="domain" description="Bacterial repeat" evidence="5">
    <location>
        <begin position="134"/>
        <end position="224"/>
    </location>
</feature>
<evidence type="ECO:0000313" key="7">
    <source>
        <dbReference type="Proteomes" id="UP001210126"/>
    </source>
</evidence>
<feature type="coiled-coil region" evidence="1">
    <location>
        <begin position="747"/>
        <end position="774"/>
    </location>
</feature>
<dbReference type="InterPro" id="IPR044060">
    <property type="entry name" value="Bacterial_rp_domain"/>
</dbReference>
<reference evidence="6" key="1">
    <citation type="submission" date="2023-01" db="EMBL/GenBank/DDBJ databases">
        <title>Human gut microbiome strain richness.</title>
        <authorList>
            <person name="Chen-Liaw A."/>
        </authorList>
    </citation>
    <scope>NUCLEOTIDE SEQUENCE</scope>
    <source>
        <strain evidence="6">RTP21484st1_E5_RTP21484_190118</strain>
    </source>
</reference>
<dbReference type="InterPro" id="IPR025883">
    <property type="entry name" value="Cadherin-like_domain"/>
</dbReference>
<gene>
    <name evidence="6" type="ORF">PN599_07255</name>
</gene>
<evidence type="ECO:0000259" key="4">
    <source>
        <dbReference type="Pfam" id="PF12733"/>
    </source>
</evidence>